<reference evidence="2" key="2">
    <citation type="journal article" date="2021" name="Microbiome">
        <title>Successional dynamics and alternative stable states in a saline activated sludge microbial community over 9 years.</title>
        <authorList>
            <person name="Wang Y."/>
            <person name="Ye J."/>
            <person name="Ju F."/>
            <person name="Liu L."/>
            <person name="Boyd J.A."/>
            <person name="Deng Y."/>
            <person name="Parks D.H."/>
            <person name="Jiang X."/>
            <person name="Yin X."/>
            <person name="Woodcroft B.J."/>
            <person name="Tyson G.W."/>
            <person name="Hugenholtz P."/>
            <person name="Polz M.F."/>
            <person name="Zhang T."/>
        </authorList>
    </citation>
    <scope>NUCLEOTIDE SEQUENCE</scope>
    <source>
        <strain evidence="2">HKST-UBA16</strain>
    </source>
</reference>
<reference evidence="2" key="1">
    <citation type="submission" date="2020-04" db="EMBL/GenBank/DDBJ databases">
        <authorList>
            <person name="Zhang T."/>
        </authorList>
    </citation>
    <scope>NUCLEOTIDE SEQUENCE</scope>
    <source>
        <strain evidence="2">HKST-UBA16</strain>
    </source>
</reference>
<dbReference type="EMBL" id="JAGQLM010000058">
    <property type="protein sequence ID" value="MCA9374983.1"/>
    <property type="molecule type" value="Genomic_DNA"/>
</dbReference>
<feature type="transmembrane region" description="Helical" evidence="1">
    <location>
        <begin position="66"/>
        <end position="85"/>
    </location>
</feature>
<gene>
    <name evidence="2" type="ORF">KC622_01485</name>
</gene>
<dbReference type="Proteomes" id="UP000748332">
    <property type="component" value="Unassembled WGS sequence"/>
</dbReference>
<feature type="transmembrane region" description="Helical" evidence="1">
    <location>
        <begin position="32"/>
        <end position="54"/>
    </location>
</feature>
<organism evidence="2 3">
    <name type="scientific">Candidatus Dojkabacteria bacterium</name>
    <dbReference type="NCBI Taxonomy" id="2099670"/>
    <lineage>
        <taxon>Bacteria</taxon>
        <taxon>Candidatus Dojkabacteria</taxon>
    </lineage>
</organism>
<accession>A0A955I5N4</accession>
<keyword evidence="1" id="KW-1133">Transmembrane helix</keyword>
<dbReference type="AlphaFoldDB" id="A0A955I5N4"/>
<evidence type="ECO:0000256" key="1">
    <source>
        <dbReference type="SAM" id="Phobius"/>
    </source>
</evidence>
<protein>
    <submittedName>
        <fullName evidence="2">Uncharacterized protein</fullName>
    </submittedName>
</protein>
<keyword evidence="1" id="KW-0472">Membrane</keyword>
<keyword evidence="1" id="KW-0812">Transmembrane</keyword>
<proteinExistence type="predicted"/>
<evidence type="ECO:0000313" key="2">
    <source>
        <dbReference type="EMBL" id="MCA9374983.1"/>
    </source>
</evidence>
<name>A0A955I5N4_9BACT</name>
<comment type="caution">
    <text evidence="2">The sequence shown here is derived from an EMBL/GenBank/DDBJ whole genome shotgun (WGS) entry which is preliminary data.</text>
</comment>
<evidence type="ECO:0000313" key="3">
    <source>
        <dbReference type="Proteomes" id="UP000748332"/>
    </source>
</evidence>
<sequence length="109" mass="12760">MFSYYISYIKDNPKGYWFRAKLYGWGWTPARWQGWITLLIFVAAVITNSLRFTFDSELASNAMNEFLLETFAMTAVLILVCYIKGEPPRWQWGVPKMYSAPESTPKKQN</sequence>